<keyword evidence="4" id="KW-1185">Reference proteome</keyword>
<feature type="compositionally biased region" description="Low complexity" evidence="2">
    <location>
        <begin position="59"/>
        <end position="69"/>
    </location>
</feature>
<feature type="compositionally biased region" description="Low complexity" evidence="2">
    <location>
        <begin position="91"/>
        <end position="100"/>
    </location>
</feature>
<dbReference type="InterPro" id="IPR053019">
    <property type="entry name" value="GATA_zinc_finger"/>
</dbReference>
<feature type="compositionally biased region" description="Low complexity" evidence="2">
    <location>
        <begin position="125"/>
        <end position="136"/>
    </location>
</feature>
<protein>
    <submittedName>
        <fullName evidence="3">Uncharacterized protein</fullName>
    </submittedName>
</protein>
<feature type="coiled-coil region" evidence="1">
    <location>
        <begin position="602"/>
        <end position="636"/>
    </location>
</feature>
<feature type="region of interest" description="Disordered" evidence="2">
    <location>
        <begin position="481"/>
        <end position="516"/>
    </location>
</feature>
<feature type="region of interest" description="Disordered" evidence="2">
    <location>
        <begin position="123"/>
        <end position="185"/>
    </location>
</feature>
<gene>
    <name evidence="3" type="primary">5566499</name>
</gene>
<feature type="compositionally biased region" description="Polar residues" evidence="2">
    <location>
        <begin position="718"/>
        <end position="741"/>
    </location>
</feature>
<reference evidence="3 4" key="1">
    <citation type="submission" date="2017-06" db="EMBL/GenBank/DDBJ databases">
        <title>Aedes aegypti genome working group (AGWG) sequencing and assembly.</title>
        <authorList>
            <consortium name="Aedes aegypti Genome Working Group (AGWG)"/>
            <person name="Matthews B.J."/>
        </authorList>
    </citation>
    <scope>NUCLEOTIDE SEQUENCE [LARGE SCALE GENOMIC DNA]</scope>
    <source>
        <strain evidence="3 4">LVP_AGWG</strain>
    </source>
</reference>
<dbReference type="AlphaFoldDB" id="A0A903U3H6"/>
<feature type="compositionally biased region" description="Low complexity" evidence="2">
    <location>
        <begin position="40"/>
        <end position="51"/>
    </location>
</feature>
<feature type="compositionally biased region" description="Low complexity" evidence="2">
    <location>
        <begin position="686"/>
        <end position="695"/>
    </location>
</feature>
<accession>A0A903U3H6</accession>
<organism evidence="3 4">
    <name type="scientific">Aedes aegypti</name>
    <name type="common">Yellowfever mosquito</name>
    <name type="synonym">Culex aegypti</name>
    <dbReference type="NCBI Taxonomy" id="7159"/>
    <lineage>
        <taxon>Eukaryota</taxon>
        <taxon>Metazoa</taxon>
        <taxon>Ecdysozoa</taxon>
        <taxon>Arthropoda</taxon>
        <taxon>Hexapoda</taxon>
        <taxon>Insecta</taxon>
        <taxon>Pterygota</taxon>
        <taxon>Neoptera</taxon>
        <taxon>Endopterygota</taxon>
        <taxon>Diptera</taxon>
        <taxon>Nematocera</taxon>
        <taxon>Culicoidea</taxon>
        <taxon>Culicidae</taxon>
        <taxon>Culicinae</taxon>
        <taxon>Aedini</taxon>
        <taxon>Aedes</taxon>
        <taxon>Stegomyia</taxon>
    </lineage>
</organism>
<proteinExistence type="predicted"/>
<dbReference type="Proteomes" id="UP000008820">
    <property type="component" value="Chromosome 1"/>
</dbReference>
<feature type="region of interest" description="Disordered" evidence="2">
    <location>
        <begin position="40"/>
        <end position="101"/>
    </location>
</feature>
<evidence type="ECO:0000313" key="3">
    <source>
        <dbReference type="EnsemblMetazoa" id="AAEL005440-PE"/>
    </source>
</evidence>
<dbReference type="PANTHER" id="PTHR23353">
    <property type="entry name" value="RAB-GAP/TBC-RELATED"/>
    <property type="match status" value="1"/>
</dbReference>
<name>A0A903U3H6_AEDAE</name>
<feature type="compositionally biased region" description="Low complexity" evidence="2">
    <location>
        <begin position="481"/>
        <end position="491"/>
    </location>
</feature>
<feature type="region of interest" description="Disordered" evidence="2">
    <location>
        <begin position="231"/>
        <end position="258"/>
    </location>
</feature>
<evidence type="ECO:0000313" key="4">
    <source>
        <dbReference type="Proteomes" id="UP000008820"/>
    </source>
</evidence>
<dbReference type="EnsemblMetazoa" id="AAEL005440-RE">
    <property type="protein sequence ID" value="AAEL005440-PE"/>
    <property type="gene ID" value="AAEL005440"/>
</dbReference>
<keyword evidence="1" id="KW-0175">Coiled coil</keyword>
<evidence type="ECO:0000256" key="1">
    <source>
        <dbReference type="SAM" id="Coils"/>
    </source>
</evidence>
<feature type="compositionally biased region" description="Polar residues" evidence="2">
    <location>
        <begin position="70"/>
        <end position="79"/>
    </location>
</feature>
<feature type="region of interest" description="Disordered" evidence="2">
    <location>
        <begin position="670"/>
        <end position="762"/>
    </location>
</feature>
<dbReference type="PANTHER" id="PTHR23353:SF32">
    <property type="entry name" value="AAC-RICH MRNA CLONE AAC4 PROTEIN-RELATED"/>
    <property type="match status" value="1"/>
</dbReference>
<sequence>MEKSFDDITVSSLSDLQLVGNSVSGAGVVTIPDHLREASSQLNSNSNNRNGGNSGGGQQQQQQLQRNSSINGNAENNLNRTKKSSNKSANQQQQQQQQQQPVFNLHSKHLDVWLANAIRGLENASSQDSPDQLDSPTPKGGYGEPLSLPPNLNYLDGPNSSSPFSTGLFSPTQLPPPIGSAGGSLELGGNGGLGIGGVIQQNPYRFGGGGGISSHQYLLNDSSEFASLPPRITHQQQQQLQQQLASVGGRRPPLQRNQSSSFQDLLNAQRIMTDSYINDSSDNESKNSCAKSKLEMAETLLADLNLLNNGSGTSTASGNGIGVGGVGGGVVGSGVYNGTSTTSAASGVNQNNSANNNGNSNNLVVVLLKEISKLHETNKKICRNLHETKGSYSPGLVADVIREIREVSRVREEAMMDRMKTMIEERSWALNETNFRLLKETEEAKKSIHLVRSEMNQMVDRMLKLENEVINLRAQLNNQQLQQQQQQHQQQMHLRERDSYGQASAASSSAKHRRNSMHLNYGRINNTDEFYGGNNFNDLSNDLRYGNGNGSGGGGNLRGSKIGENTFVGGQTLNGAGGGSSYGEEMHEDSASDQVLLLEKDALKLRRELQDALASKQESENRITALESIVSTLKEQVPPTGTSASSNTIPSLMGAKSTTTTMSATSALNPAGMVPASGHHLDHHQQQQQLSQLHQYYFRNINNNGSPSQQQSPPTPVGSISPSKLQKAAQIQSIPSPSGKQYMQLPQGAAGTINVSGPVTDL</sequence>
<evidence type="ECO:0000256" key="2">
    <source>
        <dbReference type="SAM" id="MobiDB-lite"/>
    </source>
</evidence>
<reference evidence="3" key="2">
    <citation type="submission" date="2022-10" db="UniProtKB">
        <authorList>
            <consortium name="EnsemblMetazoa"/>
        </authorList>
    </citation>
    <scope>IDENTIFICATION</scope>
    <source>
        <strain evidence="3">LVP_AGWG</strain>
    </source>
</reference>
<feature type="compositionally biased region" description="Low complexity" evidence="2">
    <location>
        <begin position="235"/>
        <end position="244"/>
    </location>
</feature>
<feature type="compositionally biased region" description="Polar residues" evidence="2">
    <location>
        <begin position="158"/>
        <end position="172"/>
    </location>
</feature>
<feature type="compositionally biased region" description="Polar residues" evidence="2">
    <location>
        <begin position="753"/>
        <end position="762"/>
    </location>
</feature>
<dbReference type="OrthoDB" id="6621649at2759"/>